<proteinExistence type="predicted"/>
<dbReference type="HOGENOM" id="CLU_147162_6_0_9"/>
<dbReference type="EMBL" id="AFVZ01000002">
    <property type="protein sequence ID" value="EHN58123.1"/>
    <property type="molecule type" value="Genomic_DNA"/>
</dbReference>
<dbReference type="Proteomes" id="UP000004959">
    <property type="component" value="Plasmid unnamed"/>
</dbReference>
<evidence type="ECO:0000313" key="3">
    <source>
        <dbReference type="Proteomes" id="UP000004959"/>
    </source>
</evidence>
<sequence>MVSKHYEIKYAIEVSDKIDQIYAYTLNLSRSKETAQKTVGQLILAIDRLNVFPEAGLDIDQKIGVQLRPPYKTYGLIAGKYIVIYEIVESSVVLISQILAANSDWIELLTKQAN</sequence>
<evidence type="ECO:0000313" key="2">
    <source>
        <dbReference type="EMBL" id="EHN58123.1"/>
    </source>
</evidence>
<dbReference type="RefSeq" id="WP_007747436.1">
    <property type="nucleotide sequence ID" value="NZ_ATZG01000007.1"/>
</dbReference>
<name>G9WJV5_9LACO</name>
<keyword evidence="3" id="KW-1185">Reference proteome</keyword>
<dbReference type="Pfam" id="PF05016">
    <property type="entry name" value="ParE_toxin"/>
    <property type="match status" value="1"/>
</dbReference>
<evidence type="ECO:0000256" key="1">
    <source>
        <dbReference type="ARBA" id="ARBA00022649"/>
    </source>
</evidence>
<dbReference type="eggNOG" id="COG3668">
    <property type="taxonomic scope" value="Bacteria"/>
</dbReference>
<gene>
    <name evidence="2" type="ORF">OKIT_1878</name>
</gene>
<keyword evidence="2" id="KW-0614">Plasmid</keyword>
<dbReference type="InterPro" id="IPR035093">
    <property type="entry name" value="RelE/ParE_toxin_dom_sf"/>
</dbReference>
<protein>
    <submittedName>
        <fullName evidence="2">RelE/StbE family protein addiction module toxin</fullName>
    </submittedName>
</protein>
<reference evidence="2 3" key="1">
    <citation type="journal article" date="2012" name="PLoS ONE">
        <title>Functional divergence in the genus oenococcus as predicted by genome sequencing of the newly-described species, Oenococcus kitaharae.</title>
        <authorList>
            <person name="Borneman A.R."/>
            <person name="McCarthy J.M."/>
            <person name="Chambers P.J."/>
            <person name="Bartowsky E.J."/>
        </authorList>
    </citation>
    <scope>NUCLEOTIDE SEQUENCE [LARGE SCALE GENOMIC DNA]</scope>
    <source>
        <strain evidence="3">DSM17330</strain>
        <plasmid evidence="2">unnamed</plasmid>
    </source>
</reference>
<dbReference type="Gene3D" id="3.30.2310.20">
    <property type="entry name" value="RelE-like"/>
    <property type="match status" value="1"/>
</dbReference>
<comment type="caution">
    <text evidence="2">The sequence shown here is derived from an EMBL/GenBank/DDBJ whole genome shotgun (WGS) entry which is preliminary data.</text>
</comment>
<dbReference type="AlphaFoldDB" id="G9WJV5"/>
<dbReference type="PATRIC" id="fig|1045004.4.peg.1848"/>
<dbReference type="OrthoDB" id="2234986at2"/>
<organism evidence="2 3">
    <name type="scientific">Oenococcus kitaharae DSM 17330</name>
    <dbReference type="NCBI Taxonomy" id="1045004"/>
    <lineage>
        <taxon>Bacteria</taxon>
        <taxon>Bacillati</taxon>
        <taxon>Bacillota</taxon>
        <taxon>Bacilli</taxon>
        <taxon>Lactobacillales</taxon>
        <taxon>Lactobacillaceae</taxon>
        <taxon>Oenococcus</taxon>
    </lineage>
</organism>
<keyword evidence="1" id="KW-1277">Toxin-antitoxin system</keyword>
<accession>G9WJV5</accession>
<geneLocation type="plasmid" evidence="3"/>
<dbReference type="InterPro" id="IPR007712">
    <property type="entry name" value="RelE/ParE_toxin"/>
</dbReference>